<feature type="compositionally biased region" description="Low complexity" evidence="1">
    <location>
        <begin position="138"/>
        <end position="149"/>
    </location>
</feature>
<dbReference type="PANTHER" id="PTHR34054:SF4">
    <property type="entry name" value="PROTEIN, PUTATIVE-RELATED"/>
    <property type="match status" value="1"/>
</dbReference>
<sequence>MSSLTKLGAALTAVFAVSIVALAAQILWVLLRSRKFRQRSLAGGGGGGGGGRGDHESAAAGAVHPPSSKELLYFFCWKNQSRVEPAAAAGARTVVDDPDNEDDDGDALVKWQGLYGPPRLLFTIKEEEREDAVDSDCGSNPKSKSGSSSWEKIDDKKRVCLGECLAEADDEAPPGEAAVGEAAAVVLEVEEEEEEGEGEGEGTTPFSTPCASPPYFTPSPSPARDDRLAEVPTTVVVVLDGQSQPRAVDHVKMAGAG</sequence>
<dbReference type="AlphaFoldDB" id="A0ABD3LVS2"/>
<dbReference type="EMBL" id="JBJKBG010000001">
    <property type="protein sequence ID" value="KAL3755563.1"/>
    <property type="molecule type" value="Genomic_DNA"/>
</dbReference>
<dbReference type="PANTHER" id="PTHR34054">
    <property type="entry name" value="EXPRESSED PROTEIN"/>
    <property type="match status" value="1"/>
</dbReference>
<feature type="region of interest" description="Disordered" evidence="1">
    <location>
        <begin position="42"/>
        <end position="63"/>
    </location>
</feature>
<feature type="region of interest" description="Disordered" evidence="1">
    <location>
        <begin position="130"/>
        <end position="150"/>
    </location>
</feature>
<comment type="caution">
    <text evidence="3">The sequence shown here is derived from an EMBL/GenBank/DDBJ whole genome shotgun (WGS) entry which is preliminary data.</text>
</comment>
<dbReference type="Proteomes" id="UP001634007">
    <property type="component" value="Unassembled WGS sequence"/>
</dbReference>
<evidence type="ECO:0000313" key="3">
    <source>
        <dbReference type="EMBL" id="KAL3755563.1"/>
    </source>
</evidence>
<evidence type="ECO:0000256" key="2">
    <source>
        <dbReference type="SAM" id="Phobius"/>
    </source>
</evidence>
<name>A0ABD3LVS2_EUCGL</name>
<feature type="compositionally biased region" description="Acidic residues" evidence="1">
    <location>
        <begin position="188"/>
        <end position="200"/>
    </location>
</feature>
<accession>A0ABD3LVS2</accession>
<keyword evidence="2" id="KW-0812">Transmembrane</keyword>
<reference evidence="3 4" key="1">
    <citation type="submission" date="2024-11" db="EMBL/GenBank/DDBJ databases">
        <title>Chromosome-level genome assembly of Eucalyptus globulus Labill. provides insights into its genome evolution.</title>
        <authorList>
            <person name="Li X."/>
        </authorList>
    </citation>
    <scope>NUCLEOTIDE SEQUENCE [LARGE SCALE GENOMIC DNA]</scope>
    <source>
        <strain evidence="3">CL2024</strain>
        <tissue evidence="3">Fresh tender leaves</tissue>
    </source>
</reference>
<organism evidence="3 4">
    <name type="scientific">Eucalyptus globulus</name>
    <name type="common">Tasmanian blue gum</name>
    <dbReference type="NCBI Taxonomy" id="34317"/>
    <lineage>
        <taxon>Eukaryota</taxon>
        <taxon>Viridiplantae</taxon>
        <taxon>Streptophyta</taxon>
        <taxon>Embryophyta</taxon>
        <taxon>Tracheophyta</taxon>
        <taxon>Spermatophyta</taxon>
        <taxon>Magnoliopsida</taxon>
        <taxon>eudicotyledons</taxon>
        <taxon>Gunneridae</taxon>
        <taxon>Pentapetalae</taxon>
        <taxon>rosids</taxon>
        <taxon>malvids</taxon>
        <taxon>Myrtales</taxon>
        <taxon>Myrtaceae</taxon>
        <taxon>Myrtoideae</taxon>
        <taxon>Eucalypteae</taxon>
        <taxon>Eucalyptus</taxon>
    </lineage>
</organism>
<keyword evidence="4" id="KW-1185">Reference proteome</keyword>
<feature type="region of interest" description="Disordered" evidence="1">
    <location>
        <begin position="188"/>
        <end position="229"/>
    </location>
</feature>
<protein>
    <submittedName>
        <fullName evidence="3">Uncharacterized protein</fullName>
    </submittedName>
</protein>
<gene>
    <name evidence="3" type="ORF">ACJRO7_002592</name>
</gene>
<dbReference type="InterPro" id="IPR045884">
    <property type="entry name" value="At5g59350-like"/>
</dbReference>
<evidence type="ECO:0000256" key="1">
    <source>
        <dbReference type="SAM" id="MobiDB-lite"/>
    </source>
</evidence>
<proteinExistence type="predicted"/>
<feature type="transmembrane region" description="Helical" evidence="2">
    <location>
        <begin position="6"/>
        <end position="31"/>
    </location>
</feature>
<evidence type="ECO:0000313" key="4">
    <source>
        <dbReference type="Proteomes" id="UP001634007"/>
    </source>
</evidence>
<feature type="compositionally biased region" description="Gly residues" evidence="1">
    <location>
        <begin position="42"/>
        <end position="51"/>
    </location>
</feature>
<keyword evidence="2" id="KW-0472">Membrane</keyword>
<feature type="compositionally biased region" description="Pro residues" evidence="1">
    <location>
        <begin position="211"/>
        <end position="221"/>
    </location>
</feature>
<keyword evidence="2" id="KW-1133">Transmembrane helix</keyword>